<accession>A0A370GN80</accession>
<name>A0A370GN80_9NOCA</name>
<proteinExistence type="predicted"/>
<keyword evidence="3" id="KW-1185">Reference proteome</keyword>
<dbReference type="STRING" id="1210089.GCA_001613165_07340"/>
<evidence type="ECO:0000259" key="1">
    <source>
        <dbReference type="Pfam" id="PF12697"/>
    </source>
</evidence>
<gene>
    <name evidence="2" type="ORF">DFR68_116126</name>
</gene>
<dbReference type="EMBL" id="QQAZ01000016">
    <property type="protein sequence ID" value="RDI44736.1"/>
    <property type="molecule type" value="Genomic_DNA"/>
</dbReference>
<dbReference type="AlphaFoldDB" id="A0A370GN80"/>
<keyword evidence="2" id="KW-0378">Hydrolase</keyword>
<dbReference type="SUPFAM" id="SSF53474">
    <property type="entry name" value="alpha/beta-Hydrolases"/>
    <property type="match status" value="1"/>
</dbReference>
<evidence type="ECO:0000313" key="3">
    <source>
        <dbReference type="Proteomes" id="UP000255355"/>
    </source>
</evidence>
<evidence type="ECO:0000313" key="2">
    <source>
        <dbReference type="EMBL" id="RDI44736.1"/>
    </source>
</evidence>
<dbReference type="Proteomes" id="UP000255355">
    <property type="component" value="Unassembled WGS sequence"/>
</dbReference>
<dbReference type="InterPro" id="IPR000073">
    <property type="entry name" value="AB_hydrolase_1"/>
</dbReference>
<comment type="caution">
    <text evidence="2">The sequence shown here is derived from an EMBL/GenBank/DDBJ whole genome shotgun (WGS) entry which is preliminary data.</text>
</comment>
<sequence>MIGEDDELGAVTGVQFEHGPGPYVLVGHSLGGAYVRRFAQRFPGEVAALLLLEPLHEDWDAFMPEHLRLGTTRPSDAPLPEPTPEIIAHVRRNFAQQLAAWPDPIREQLIDQHTTPDGLLAGLREGRNISAMLSELRTGGEVPDVPLIVMGATAFDPGQQMFQSDADLREQIDATQRLYRAVAAAAPQGEYRVLADAAHTTIPMERPDAVADAIADLLEPVRR</sequence>
<feature type="domain" description="AB hydrolase-1" evidence="1">
    <location>
        <begin position="13"/>
        <end position="213"/>
    </location>
</feature>
<protein>
    <submittedName>
        <fullName evidence="2">Alpha/beta hydrolase family protein</fullName>
    </submittedName>
</protein>
<dbReference type="Gene3D" id="3.40.50.1820">
    <property type="entry name" value="alpha/beta hydrolase"/>
    <property type="match status" value="1"/>
</dbReference>
<reference evidence="2 3" key="1">
    <citation type="submission" date="2018-07" db="EMBL/GenBank/DDBJ databases">
        <title>Genomic Encyclopedia of Type Strains, Phase IV (KMG-IV): sequencing the most valuable type-strain genomes for metagenomic binning, comparative biology and taxonomic classification.</title>
        <authorList>
            <person name="Goeker M."/>
        </authorList>
    </citation>
    <scope>NUCLEOTIDE SEQUENCE [LARGE SCALE GENOMIC DNA]</scope>
    <source>
        <strain evidence="2 3">DSM 44952</strain>
    </source>
</reference>
<dbReference type="InterPro" id="IPR029058">
    <property type="entry name" value="AB_hydrolase_fold"/>
</dbReference>
<dbReference type="Pfam" id="PF12697">
    <property type="entry name" value="Abhydrolase_6"/>
    <property type="match status" value="1"/>
</dbReference>
<organism evidence="2 3">
    <name type="scientific">Nocardia mexicana</name>
    <dbReference type="NCBI Taxonomy" id="279262"/>
    <lineage>
        <taxon>Bacteria</taxon>
        <taxon>Bacillati</taxon>
        <taxon>Actinomycetota</taxon>
        <taxon>Actinomycetes</taxon>
        <taxon>Mycobacteriales</taxon>
        <taxon>Nocardiaceae</taxon>
        <taxon>Nocardia</taxon>
    </lineage>
</organism>
<dbReference type="GO" id="GO:0016787">
    <property type="term" value="F:hydrolase activity"/>
    <property type="evidence" value="ECO:0007669"/>
    <property type="project" value="UniProtKB-KW"/>
</dbReference>